<evidence type="ECO:0000256" key="9">
    <source>
        <dbReference type="ARBA" id="ARBA00023235"/>
    </source>
</evidence>
<evidence type="ECO:0000256" key="10">
    <source>
        <dbReference type="HAMAP-Rule" id="MF_00202"/>
    </source>
</evidence>
<comment type="cofactor">
    <cofactor evidence="10">
        <name>Mn(2+)</name>
        <dbReference type="ChEBI" id="CHEBI:29035"/>
    </cofactor>
    <text evidence="10">Binds 1 Mn(2+) ion per subunit.</text>
</comment>
<evidence type="ECO:0000256" key="6">
    <source>
        <dbReference type="ARBA" id="ARBA00022842"/>
    </source>
</evidence>
<evidence type="ECO:0000256" key="8">
    <source>
        <dbReference type="ARBA" id="ARBA00023229"/>
    </source>
</evidence>
<reference evidence="13 14" key="1">
    <citation type="submission" date="2016-05" db="EMBL/GenBank/DDBJ databases">
        <title>Complete genome sequence of a phthalic acid esters degrading Mycobacterium sp. YC-RL4.</title>
        <authorList>
            <person name="Ren L."/>
            <person name="Fan S."/>
            <person name="Ruth N."/>
            <person name="Jia Y."/>
            <person name="Wang J."/>
            <person name="Qiao C."/>
        </authorList>
    </citation>
    <scope>NUCLEOTIDE SEQUENCE [LARGE SCALE GENOMIC DNA]</scope>
    <source>
        <strain evidence="13 14">YC-RL4</strain>
    </source>
</reference>
<protein>
    <recommendedName>
        <fullName evidence="3 10">Isopentenyl-diphosphate Delta-isomerase</fullName>
        <shortName evidence="10">IPP isomerase</shortName>
        <ecNumber evidence="3 10">5.3.3.2</ecNumber>
    </recommendedName>
    <alternativeName>
        <fullName evidence="10">IPP:DMAPP isomerase</fullName>
    </alternativeName>
    <alternativeName>
        <fullName evidence="10">Isopentenyl pyrophosphate isomerase</fullName>
    </alternativeName>
</protein>
<keyword evidence="4 10" id="KW-0963">Cytoplasm</keyword>
<dbReference type="Proteomes" id="UP000077143">
    <property type="component" value="Chromosome"/>
</dbReference>
<dbReference type="Pfam" id="PF00293">
    <property type="entry name" value="NUDIX"/>
    <property type="match status" value="1"/>
</dbReference>
<evidence type="ECO:0000256" key="7">
    <source>
        <dbReference type="ARBA" id="ARBA00023211"/>
    </source>
</evidence>
<dbReference type="PROSITE" id="PS51462">
    <property type="entry name" value="NUDIX"/>
    <property type="match status" value="1"/>
</dbReference>
<organism evidence="13 14">
    <name type="scientific">Mycobacterium adipatum</name>
    <dbReference type="NCBI Taxonomy" id="1682113"/>
    <lineage>
        <taxon>Bacteria</taxon>
        <taxon>Bacillati</taxon>
        <taxon>Actinomycetota</taxon>
        <taxon>Actinomycetes</taxon>
        <taxon>Mycobacteriales</taxon>
        <taxon>Mycobacteriaceae</taxon>
        <taxon>Mycobacterium</taxon>
    </lineage>
</organism>
<dbReference type="STRING" id="1682113.A7U43_24580"/>
<dbReference type="GO" id="GO:0008299">
    <property type="term" value="P:isoprenoid biosynthetic process"/>
    <property type="evidence" value="ECO:0007669"/>
    <property type="project" value="UniProtKB-UniRule"/>
</dbReference>
<dbReference type="CDD" id="cd02885">
    <property type="entry name" value="NUDIX_IPP_Isomerase"/>
    <property type="match status" value="1"/>
</dbReference>
<feature type="binding site" evidence="10">
    <location>
        <position position="134"/>
    </location>
    <ligand>
        <name>Mn(2+)</name>
        <dbReference type="ChEBI" id="CHEBI:29035"/>
    </ligand>
</feature>
<dbReference type="SUPFAM" id="SSF55811">
    <property type="entry name" value="Nudix"/>
    <property type="match status" value="1"/>
</dbReference>
<dbReference type="GO" id="GO:0050992">
    <property type="term" value="P:dimethylallyl diphosphate biosynthetic process"/>
    <property type="evidence" value="ECO:0007669"/>
    <property type="project" value="UniProtKB-UniRule"/>
</dbReference>
<feature type="active site" evidence="10 11">
    <location>
        <position position="134"/>
    </location>
</feature>
<dbReference type="InterPro" id="IPR000086">
    <property type="entry name" value="NUDIX_hydrolase_dom"/>
</dbReference>
<evidence type="ECO:0000313" key="13">
    <source>
        <dbReference type="EMBL" id="ANE82010.1"/>
    </source>
</evidence>
<dbReference type="Gene3D" id="3.90.79.10">
    <property type="entry name" value="Nucleoside Triphosphate Pyrophosphohydrolase"/>
    <property type="match status" value="1"/>
</dbReference>
<dbReference type="NCBIfam" id="NF002995">
    <property type="entry name" value="PRK03759.1"/>
    <property type="match status" value="1"/>
</dbReference>
<accession>A0A172USU8</accession>
<evidence type="ECO:0000259" key="12">
    <source>
        <dbReference type="PROSITE" id="PS51462"/>
    </source>
</evidence>
<dbReference type="EC" id="5.3.3.2" evidence="3 10"/>
<feature type="binding site" evidence="10">
    <location>
        <position position="50"/>
    </location>
    <ligand>
        <name>Mn(2+)</name>
        <dbReference type="ChEBI" id="CHEBI:29035"/>
    </ligand>
</feature>
<comment type="pathway">
    <text evidence="1 10">Isoprenoid biosynthesis; dimethylallyl diphosphate biosynthesis; dimethylallyl diphosphate from isopentenyl diphosphate: step 1/1.</text>
</comment>
<dbReference type="InterPro" id="IPR015797">
    <property type="entry name" value="NUDIX_hydrolase-like_dom_sf"/>
</dbReference>
<evidence type="ECO:0000256" key="11">
    <source>
        <dbReference type="PIRSR" id="PIRSR018427-1"/>
    </source>
</evidence>
<dbReference type="InterPro" id="IPR011876">
    <property type="entry name" value="IsopentenylPP_isomerase_typ1"/>
</dbReference>
<keyword evidence="5 10" id="KW-0479">Metal-binding</keyword>
<dbReference type="PANTHER" id="PTHR10885:SF0">
    <property type="entry name" value="ISOPENTENYL-DIPHOSPHATE DELTA-ISOMERASE"/>
    <property type="match status" value="1"/>
</dbReference>
<dbReference type="KEGG" id="madi:A7U43_24580"/>
<proteinExistence type="inferred from homology"/>
<gene>
    <name evidence="10" type="primary">idi</name>
    <name evidence="13" type="ORF">A7U43_24580</name>
</gene>
<feature type="binding site" evidence="10">
    <location>
        <position position="43"/>
    </location>
    <ligand>
        <name>Mn(2+)</name>
        <dbReference type="ChEBI" id="CHEBI:29035"/>
    </ligand>
</feature>
<evidence type="ECO:0000256" key="4">
    <source>
        <dbReference type="ARBA" id="ARBA00022490"/>
    </source>
</evidence>
<keyword evidence="8 10" id="KW-0414">Isoprene biosynthesis</keyword>
<feature type="binding site" evidence="10">
    <location>
        <position position="132"/>
    </location>
    <ligand>
        <name>Mn(2+)</name>
        <dbReference type="ChEBI" id="CHEBI:29035"/>
    </ligand>
</feature>
<evidence type="ECO:0000256" key="5">
    <source>
        <dbReference type="ARBA" id="ARBA00022723"/>
    </source>
</evidence>
<dbReference type="InterPro" id="IPR056375">
    <property type="entry name" value="Idi_bact"/>
</dbReference>
<dbReference type="RefSeq" id="WP_068000193.1">
    <property type="nucleotide sequence ID" value="NZ_CP015596.1"/>
</dbReference>
<dbReference type="GO" id="GO:0004452">
    <property type="term" value="F:isopentenyl-diphosphate delta-isomerase activity"/>
    <property type="evidence" value="ECO:0007669"/>
    <property type="project" value="UniProtKB-UniRule"/>
</dbReference>
<evidence type="ECO:0000256" key="3">
    <source>
        <dbReference type="ARBA" id="ARBA00012057"/>
    </source>
</evidence>
<dbReference type="UniPathway" id="UPA00059">
    <property type="reaction ID" value="UER00104"/>
</dbReference>
<feature type="domain" description="Nudix hydrolase" evidence="12">
    <location>
        <begin position="48"/>
        <end position="181"/>
    </location>
</feature>
<dbReference type="HAMAP" id="MF_00202">
    <property type="entry name" value="Idi"/>
    <property type="match status" value="1"/>
</dbReference>
<dbReference type="EMBL" id="CP015596">
    <property type="protein sequence ID" value="ANE82010.1"/>
    <property type="molecule type" value="Genomic_DNA"/>
</dbReference>
<sequence>MRNVSVPDPAAITSGVRTVPEEQVVLLDDAGNTIGQASKAAVHHGDTPLHLAFSCYLFDDAGRVLLTRRALTKQTWPGVWTNSFCGHPAPGEAIIDAVHRRGHQELGASIRDVHCVLPEFRYRARAADGTVENEICPVFCALLDGEIAAAPHEVMDMVWVDWSQARTAAALDWAISPWAQDQIPLLEAADLPRWARPAA</sequence>
<keyword evidence="7 10" id="KW-0464">Manganese</keyword>
<feature type="binding site" evidence="10">
    <location>
        <position position="87"/>
    </location>
    <ligand>
        <name>Mn(2+)</name>
        <dbReference type="ChEBI" id="CHEBI:29035"/>
    </ligand>
</feature>
<dbReference type="AlphaFoldDB" id="A0A172USU8"/>
<comment type="catalytic activity">
    <reaction evidence="10">
        <text>isopentenyl diphosphate = dimethylallyl diphosphate</text>
        <dbReference type="Rhea" id="RHEA:23284"/>
        <dbReference type="ChEBI" id="CHEBI:57623"/>
        <dbReference type="ChEBI" id="CHEBI:128769"/>
        <dbReference type="EC" id="5.3.3.2"/>
    </reaction>
</comment>
<dbReference type="GO" id="GO:0046872">
    <property type="term" value="F:metal ion binding"/>
    <property type="evidence" value="ECO:0007669"/>
    <property type="project" value="UniProtKB-KW"/>
</dbReference>
<dbReference type="PIRSF" id="PIRSF018427">
    <property type="entry name" value="Isopntndiph_ism"/>
    <property type="match status" value="1"/>
</dbReference>
<dbReference type="OrthoDB" id="9809458at2"/>
<evidence type="ECO:0000256" key="2">
    <source>
        <dbReference type="ARBA" id="ARBA00007579"/>
    </source>
</evidence>
<evidence type="ECO:0000313" key="14">
    <source>
        <dbReference type="Proteomes" id="UP000077143"/>
    </source>
</evidence>
<comment type="subcellular location">
    <subcellularLocation>
        <location evidence="10">Cytoplasm</location>
    </subcellularLocation>
</comment>
<dbReference type="NCBIfam" id="TIGR02150">
    <property type="entry name" value="IPP_isom_1"/>
    <property type="match status" value="1"/>
</dbReference>
<comment type="similarity">
    <text evidence="2 10">Belongs to the IPP isomerase type 1 family.</text>
</comment>
<feature type="active site" evidence="10 11">
    <location>
        <position position="85"/>
    </location>
</feature>
<name>A0A172USU8_9MYCO</name>
<comment type="cofactor">
    <cofactor evidence="10">
        <name>Mg(2+)</name>
        <dbReference type="ChEBI" id="CHEBI:18420"/>
    </cofactor>
    <text evidence="10">Binds 1 Mg(2+) ion per subunit. The magnesium ion binds only when substrate is bound.</text>
</comment>
<keyword evidence="9 10" id="KW-0413">Isomerase</keyword>
<feature type="binding site" evidence="10">
    <location>
        <position position="105"/>
    </location>
    <ligand>
        <name>Mg(2+)</name>
        <dbReference type="ChEBI" id="CHEBI:18420"/>
    </ligand>
</feature>
<keyword evidence="6 10" id="KW-0460">Magnesium</keyword>
<evidence type="ECO:0000256" key="1">
    <source>
        <dbReference type="ARBA" id="ARBA00004826"/>
    </source>
</evidence>
<keyword evidence="14" id="KW-1185">Reference proteome</keyword>
<dbReference type="GO" id="GO:0005737">
    <property type="term" value="C:cytoplasm"/>
    <property type="evidence" value="ECO:0007669"/>
    <property type="project" value="UniProtKB-SubCell"/>
</dbReference>
<comment type="function">
    <text evidence="10">Catalyzes the 1,3-allylic rearrangement of the homoallylic substrate isopentenyl (IPP) to its highly electrophilic allylic isomer, dimethylallyl diphosphate (DMAPP).</text>
</comment>
<dbReference type="PANTHER" id="PTHR10885">
    <property type="entry name" value="ISOPENTENYL-DIPHOSPHATE DELTA-ISOMERASE"/>
    <property type="match status" value="1"/>
</dbReference>